<protein>
    <submittedName>
        <fullName evidence="7">Hydroxymethylpyrimidine transporter CytX</fullName>
    </submittedName>
</protein>
<gene>
    <name evidence="7" type="primary">cytX</name>
    <name evidence="7" type="ORF">QE109_00050</name>
</gene>
<sequence>MQHKESLSNFNLSILWFGAAISLAEIITGALIAPLGLSKGLLAIFIGHVIGCFILLLAGQIGAKEQLPAIETTRLSFGNLGAPFFAILNIIQLVGWTGVMIANGTAAISSLTPFNTSMVSVLIAGLIALWIIIGFNKMKWLNLAAVISLFIVSILLGVITFGSHETVTFTSADFLSFGMAIELSIVMPLSWLPLISDYTMLSKSKKFGPTSSAIGYFLGSTFMYVIGLGAALYAGTSDIAVILSAAGLPVIAILIVILSTLTTTFLDVYSAAVSFNVLKKANTKVVSLFICIFGAILAILVPTSQYENFLYLIGSAFAPMFAILLTDYFLLRKGNTSTPNGYLNLGIWAIGVIIYRFMMQVDTPIGNSLPTMLIVMVLMWGIQRLKVRIHS</sequence>
<evidence type="ECO:0000313" key="8">
    <source>
        <dbReference type="Proteomes" id="UP001158045"/>
    </source>
</evidence>
<evidence type="ECO:0000313" key="7">
    <source>
        <dbReference type="EMBL" id="MDH8676511.1"/>
    </source>
</evidence>
<feature type="transmembrane region" description="Helical" evidence="6">
    <location>
        <begin position="309"/>
        <end position="330"/>
    </location>
</feature>
<evidence type="ECO:0000256" key="1">
    <source>
        <dbReference type="ARBA" id="ARBA00004141"/>
    </source>
</evidence>
<dbReference type="EMBL" id="JARYZI010000001">
    <property type="protein sequence ID" value="MDH8676511.1"/>
    <property type="molecule type" value="Genomic_DNA"/>
</dbReference>
<keyword evidence="8" id="KW-1185">Reference proteome</keyword>
<dbReference type="Pfam" id="PF02133">
    <property type="entry name" value="Transp_cyt_pur"/>
    <property type="match status" value="1"/>
</dbReference>
<dbReference type="PANTHER" id="PTHR30569:SF0">
    <property type="entry name" value="CYTOSINE PERMEASE"/>
    <property type="match status" value="1"/>
</dbReference>
<dbReference type="NCBIfam" id="TIGR02358">
    <property type="entry name" value="thia_cytX"/>
    <property type="match status" value="1"/>
</dbReference>
<evidence type="ECO:0000256" key="5">
    <source>
        <dbReference type="ARBA" id="ARBA00023136"/>
    </source>
</evidence>
<comment type="caution">
    <text evidence="7">The sequence shown here is derived from an EMBL/GenBank/DDBJ whole genome shotgun (WGS) entry which is preliminary data.</text>
</comment>
<comment type="similarity">
    <text evidence="2">Belongs to the purine-cytosine permease (2.A.39) family.</text>
</comment>
<feature type="transmembrane region" description="Helical" evidence="6">
    <location>
        <begin position="239"/>
        <end position="265"/>
    </location>
</feature>
<evidence type="ECO:0000256" key="3">
    <source>
        <dbReference type="ARBA" id="ARBA00022692"/>
    </source>
</evidence>
<feature type="transmembrane region" description="Helical" evidence="6">
    <location>
        <begin position="12"/>
        <end position="35"/>
    </location>
</feature>
<feature type="transmembrane region" description="Helical" evidence="6">
    <location>
        <begin position="80"/>
        <end position="102"/>
    </location>
</feature>
<dbReference type="RefSeq" id="WP_281092314.1">
    <property type="nucleotide sequence ID" value="NZ_JARYZI010000001.1"/>
</dbReference>
<keyword evidence="4 6" id="KW-1133">Transmembrane helix</keyword>
<dbReference type="InterPro" id="IPR001248">
    <property type="entry name" value="Pur-cyt_permease"/>
</dbReference>
<dbReference type="InterPro" id="IPR012732">
    <property type="entry name" value="Thia_CytX"/>
</dbReference>
<feature type="transmembrane region" description="Helical" evidence="6">
    <location>
        <begin position="213"/>
        <end position="233"/>
    </location>
</feature>
<keyword evidence="3 6" id="KW-0812">Transmembrane</keyword>
<evidence type="ECO:0000256" key="6">
    <source>
        <dbReference type="SAM" id="Phobius"/>
    </source>
</evidence>
<dbReference type="InterPro" id="IPR030191">
    <property type="entry name" value="CodB"/>
</dbReference>
<evidence type="ECO:0000256" key="4">
    <source>
        <dbReference type="ARBA" id="ARBA00022989"/>
    </source>
</evidence>
<evidence type="ECO:0000256" key="2">
    <source>
        <dbReference type="ARBA" id="ARBA00008974"/>
    </source>
</evidence>
<proteinExistence type="inferred from homology"/>
<keyword evidence="5 6" id="KW-0472">Membrane</keyword>
<feature type="transmembrane region" description="Helical" evidence="6">
    <location>
        <begin position="114"/>
        <end position="133"/>
    </location>
</feature>
<dbReference type="PANTHER" id="PTHR30569">
    <property type="entry name" value="CYTOSINE TRANSPORTER CODB"/>
    <property type="match status" value="1"/>
</dbReference>
<feature type="transmembrane region" description="Helical" evidence="6">
    <location>
        <begin position="41"/>
        <end position="59"/>
    </location>
</feature>
<accession>A0ABT6N7W2</accession>
<comment type="subcellular location">
    <subcellularLocation>
        <location evidence="1">Membrane</location>
        <topology evidence="1">Multi-pass membrane protein</topology>
    </subcellularLocation>
</comment>
<organism evidence="7 8">
    <name type="scientific">Fusibacter bizertensis</name>
    <dbReference type="NCBI Taxonomy" id="1488331"/>
    <lineage>
        <taxon>Bacteria</taxon>
        <taxon>Bacillati</taxon>
        <taxon>Bacillota</taxon>
        <taxon>Clostridia</taxon>
        <taxon>Eubacteriales</taxon>
        <taxon>Eubacteriales Family XII. Incertae Sedis</taxon>
        <taxon>Fusibacter</taxon>
    </lineage>
</organism>
<feature type="transmembrane region" description="Helical" evidence="6">
    <location>
        <begin position="342"/>
        <end position="359"/>
    </location>
</feature>
<dbReference type="Gene3D" id="1.10.4160.10">
    <property type="entry name" value="Hydantoin permease"/>
    <property type="match status" value="1"/>
</dbReference>
<reference evidence="7 8" key="1">
    <citation type="submission" date="2023-04" db="EMBL/GenBank/DDBJ databases">
        <title>Fusibacter bizertensis strain WBS, isolated from littoral bottom sediments of the Arctic seas - biochemical and genomic analysis.</title>
        <authorList>
            <person name="Brioukhanov A.L."/>
        </authorList>
    </citation>
    <scope>NUCLEOTIDE SEQUENCE [LARGE SCALE GENOMIC DNA]</scope>
    <source>
        <strain evidence="7 8">WBS</strain>
    </source>
</reference>
<feature type="transmembrane region" description="Helical" evidence="6">
    <location>
        <begin position="140"/>
        <end position="162"/>
    </location>
</feature>
<dbReference type="Proteomes" id="UP001158045">
    <property type="component" value="Unassembled WGS sequence"/>
</dbReference>
<feature type="transmembrane region" description="Helical" evidence="6">
    <location>
        <begin position="285"/>
        <end position="303"/>
    </location>
</feature>
<name>A0ABT6N7W2_9FIRM</name>
<feature type="transmembrane region" description="Helical" evidence="6">
    <location>
        <begin position="174"/>
        <end position="192"/>
    </location>
</feature>
<feature type="transmembrane region" description="Helical" evidence="6">
    <location>
        <begin position="365"/>
        <end position="382"/>
    </location>
</feature>